<evidence type="ECO:0000256" key="1">
    <source>
        <dbReference type="SAM" id="Phobius"/>
    </source>
</evidence>
<protein>
    <submittedName>
        <fullName evidence="2">Uncharacterized protein</fullName>
    </submittedName>
</protein>
<keyword evidence="1" id="KW-0472">Membrane</keyword>
<gene>
    <name evidence="2" type="ORF">K239x_56860</name>
</gene>
<sequence>MKSLVSPTELATKTTVQTEAETAAPREVQVIRTLGHGRAARAQLVTATLADGSKIQCVEKVFAPGLLTRLIYRFSFQSPFAYQKNRDAILSCFYRRKVAAAVFASAGQNEESPLPTPDVAQPIYVRYDEASRAWVLAANWVNGRGITPAPVDSSRLSRWLRTVTTRGQSNLVESKDEIDQLVDVMSKTESLLGQCGLYGSGWQVAPRALVSTANLLRVGDQYTVIDLESGIPAFLVPRYIASGMLRGTFPPFDDVDAQQLRNWINVNERVLTFRIGPDAVYQLRINAEKLIHHSEAWKSSEWAGFRQPWNWFAKGRRAAYRTEIVRRWLQEETIDQTTFEQLGHTPIKVAMIWLAGLLPSSMGRFASQLFGRADVRAKVMRFIKDRDYRATKLRQNLCKRYQRLVDDERIAPDTMPRSSMGVVHGILECVTPPSLHRLLVDVRRQKETAVVCLLLLFSKKYQSWFGQSRIEASIERWQDSQRITDKQAKKLRGDLCGEEVGAYTRGLGLHLALKAMAPIILPAKVGGVAAFAGTGNAWFLLPIVITPILRTIFTIGSAITNRHQRIPHGEALMVCWIPTFGSAAFLLQMFSNRPRLSTFLIRDAASKVGRKIPIYGGADSRTEMAFIRATDFLIEWMKNLTGFSQRLRSAIGLHQRGTTAELADVVSMTPRTPLTRWLDRMAVEQIARREQKASSADAGVSVRRAA</sequence>
<dbReference type="OrthoDB" id="266366at2"/>
<keyword evidence="1" id="KW-1133">Transmembrane helix</keyword>
<keyword evidence="3" id="KW-1185">Reference proteome</keyword>
<evidence type="ECO:0000313" key="2">
    <source>
        <dbReference type="EMBL" id="QDT13666.1"/>
    </source>
</evidence>
<proteinExistence type="predicted"/>
<feature type="transmembrane region" description="Helical" evidence="1">
    <location>
        <begin position="571"/>
        <end position="590"/>
    </location>
</feature>
<accession>A0A517P2S1</accession>
<reference evidence="2 3" key="1">
    <citation type="submission" date="2019-02" db="EMBL/GenBank/DDBJ databases">
        <title>Deep-cultivation of Planctomycetes and their phenomic and genomic characterization uncovers novel biology.</title>
        <authorList>
            <person name="Wiegand S."/>
            <person name="Jogler M."/>
            <person name="Boedeker C."/>
            <person name="Pinto D."/>
            <person name="Vollmers J."/>
            <person name="Rivas-Marin E."/>
            <person name="Kohn T."/>
            <person name="Peeters S.H."/>
            <person name="Heuer A."/>
            <person name="Rast P."/>
            <person name="Oberbeckmann S."/>
            <person name="Bunk B."/>
            <person name="Jeske O."/>
            <person name="Meyerdierks A."/>
            <person name="Storesund J.E."/>
            <person name="Kallscheuer N."/>
            <person name="Luecker S."/>
            <person name="Lage O.M."/>
            <person name="Pohl T."/>
            <person name="Merkel B.J."/>
            <person name="Hornburger P."/>
            <person name="Mueller R.-W."/>
            <person name="Bruemmer F."/>
            <person name="Labrenz M."/>
            <person name="Spormann A.M."/>
            <person name="Op den Camp H."/>
            <person name="Overmann J."/>
            <person name="Amann R."/>
            <person name="Jetten M.S.M."/>
            <person name="Mascher T."/>
            <person name="Medema M.H."/>
            <person name="Devos D.P."/>
            <person name="Kaster A.-K."/>
            <person name="Ovreas L."/>
            <person name="Rohde M."/>
            <person name="Galperin M.Y."/>
            <person name="Jogler C."/>
        </authorList>
    </citation>
    <scope>NUCLEOTIDE SEQUENCE [LARGE SCALE GENOMIC DNA]</scope>
    <source>
        <strain evidence="2 3">K23_9</strain>
    </source>
</reference>
<name>A0A517P2S1_9BACT</name>
<feature type="transmembrane region" description="Helical" evidence="1">
    <location>
        <begin position="537"/>
        <end position="559"/>
    </location>
</feature>
<dbReference type="AlphaFoldDB" id="A0A517P2S1"/>
<dbReference type="EMBL" id="CP036526">
    <property type="protein sequence ID" value="QDT13666.1"/>
    <property type="molecule type" value="Genomic_DNA"/>
</dbReference>
<evidence type="ECO:0000313" key="3">
    <source>
        <dbReference type="Proteomes" id="UP000319817"/>
    </source>
</evidence>
<keyword evidence="1" id="KW-0812">Transmembrane</keyword>
<dbReference type="Proteomes" id="UP000319817">
    <property type="component" value="Chromosome"/>
</dbReference>
<dbReference type="RefSeq" id="WP_145421419.1">
    <property type="nucleotide sequence ID" value="NZ_CP036526.1"/>
</dbReference>
<organism evidence="2 3">
    <name type="scientific">Stieleria marina</name>
    <dbReference type="NCBI Taxonomy" id="1930275"/>
    <lineage>
        <taxon>Bacteria</taxon>
        <taxon>Pseudomonadati</taxon>
        <taxon>Planctomycetota</taxon>
        <taxon>Planctomycetia</taxon>
        <taxon>Pirellulales</taxon>
        <taxon>Pirellulaceae</taxon>
        <taxon>Stieleria</taxon>
    </lineage>
</organism>